<dbReference type="InterPro" id="IPR044202">
    <property type="entry name" value="LETM1/MDM38-like"/>
</dbReference>
<evidence type="ECO:0000256" key="3">
    <source>
        <dbReference type="ARBA" id="ARBA00022792"/>
    </source>
</evidence>
<evidence type="ECO:0000313" key="11">
    <source>
        <dbReference type="Proteomes" id="UP001381693"/>
    </source>
</evidence>
<dbReference type="GO" id="GO:0043022">
    <property type="term" value="F:ribosome binding"/>
    <property type="evidence" value="ECO:0007669"/>
    <property type="project" value="InterPro"/>
</dbReference>
<proteinExistence type="predicted"/>
<dbReference type="GO" id="GO:0005743">
    <property type="term" value="C:mitochondrial inner membrane"/>
    <property type="evidence" value="ECO:0007669"/>
    <property type="project" value="UniProtKB-SubCell"/>
</dbReference>
<evidence type="ECO:0000256" key="7">
    <source>
        <dbReference type="PROSITE-ProRule" id="PRU01094"/>
    </source>
</evidence>
<feature type="domain" description="Letm1 RBD" evidence="9">
    <location>
        <begin position="316"/>
        <end position="489"/>
    </location>
</feature>
<reference evidence="10 11" key="1">
    <citation type="submission" date="2023-11" db="EMBL/GenBank/DDBJ databases">
        <title>Halocaridina rubra genome assembly.</title>
        <authorList>
            <person name="Smith C."/>
        </authorList>
    </citation>
    <scope>NUCLEOTIDE SEQUENCE [LARGE SCALE GENOMIC DNA]</scope>
    <source>
        <strain evidence="10">EP-1</strain>
        <tissue evidence="10">Whole</tissue>
    </source>
</reference>
<keyword evidence="2" id="KW-0812">Transmembrane</keyword>
<evidence type="ECO:0000256" key="4">
    <source>
        <dbReference type="ARBA" id="ARBA00022989"/>
    </source>
</evidence>
<dbReference type="Proteomes" id="UP001381693">
    <property type="component" value="Unassembled WGS sequence"/>
</dbReference>
<keyword evidence="11" id="KW-1185">Reference proteome</keyword>
<dbReference type="AlphaFoldDB" id="A0AAN9AE94"/>
<dbReference type="GO" id="GO:0030003">
    <property type="term" value="P:intracellular monoatomic cation homeostasis"/>
    <property type="evidence" value="ECO:0007669"/>
    <property type="project" value="TreeGrafter"/>
</dbReference>
<evidence type="ECO:0000256" key="2">
    <source>
        <dbReference type="ARBA" id="ARBA00022692"/>
    </source>
</evidence>
<keyword evidence="6" id="KW-0472">Membrane</keyword>
<accession>A0AAN9AE94</accession>
<dbReference type="PROSITE" id="PS51758">
    <property type="entry name" value="LETM1_RBD"/>
    <property type="match status" value="1"/>
</dbReference>
<name>A0AAN9AE94_HALRR</name>
<dbReference type="Pfam" id="PF07766">
    <property type="entry name" value="LETM1_RBD"/>
    <property type="match status" value="1"/>
</dbReference>
<keyword evidence="4" id="KW-1133">Transmembrane helix</keyword>
<dbReference type="PANTHER" id="PTHR14009">
    <property type="entry name" value="LEUCINE ZIPPER-EF-HAND CONTAINING TRANSMEMBRANE PROTEIN"/>
    <property type="match status" value="1"/>
</dbReference>
<evidence type="ECO:0000256" key="1">
    <source>
        <dbReference type="ARBA" id="ARBA00004434"/>
    </source>
</evidence>
<evidence type="ECO:0000313" key="10">
    <source>
        <dbReference type="EMBL" id="KAK7081247.1"/>
    </source>
</evidence>
<sequence>MAGVFGGIIYCSRYERVLHIPCYFCLRIQLGHCLKSPCNLVRDISTSSATSKVNKQVTSTQRKLNYLVFRPLSFQRLSCLHNGWVHGGHFQIQSINYFSTKKNIAVKHEEERIVNEMQDEIDHKESKTASTICRRTESHQVTQETTESQTKVSSSAIVTDNESLTEVSKSTIDNKIGDEKMPSRLQRFVLWRFTWYLKRFQKSLENEMPDTFHMFRIFSIGLKDFIVDFKDFIKVLIILSMPGTTLRSLSRRDMELYYNMPGDMFRVFPILVISSLPFGQNIAFPVGYWFPKQLLCHHFWDLKQRQDFAVLALKKRLFNARPVFRSMQNALLTIENQEDRERCRSVFYKIGSGIHPSSEEVISILHLFQGHPFHIKNIRITHANGLLRLHGKSVWFRSTSRLKDHARMLHYLDTAISREGLNSLTFDQLKTSLFLRGLNPTNMSTKSMTEFLETWLSVSREVDSSSYSLLLHLPILLSYNQPSNFALIY</sequence>
<keyword evidence="5 7" id="KW-0496">Mitochondrion</keyword>
<gene>
    <name evidence="10" type="primary">LETMD1</name>
    <name evidence="10" type="ORF">SK128_014408</name>
</gene>
<feature type="region of interest" description="Disordered" evidence="8">
    <location>
        <begin position="136"/>
        <end position="155"/>
    </location>
</feature>
<protein>
    <submittedName>
        <fullName evidence="10">LETM1-like protein</fullName>
    </submittedName>
</protein>
<keyword evidence="3" id="KW-0999">Mitochondrion inner membrane</keyword>
<evidence type="ECO:0000256" key="8">
    <source>
        <dbReference type="SAM" id="MobiDB-lite"/>
    </source>
</evidence>
<comment type="caution">
    <text evidence="10">The sequence shown here is derived from an EMBL/GenBank/DDBJ whole genome shotgun (WGS) entry which is preliminary data.</text>
</comment>
<organism evidence="10 11">
    <name type="scientific">Halocaridina rubra</name>
    <name type="common">Hawaiian red shrimp</name>
    <dbReference type="NCBI Taxonomy" id="373956"/>
    <lineage>
        <taxon>Eukaryota</taxon>
        <taxon>Metazoa</taxon>
        <taxon>Ecdysozoa</taxon>
        <taxon>Arthropoda</taxon>
        <taxon>Crustacea</taxon>
        <taxon>Multicrustacea</taxon>
        <taxon>Malacostraca</taxon>
        <taxon>Eumalacostraca</taxon>
        <taxon>Eucarida</taxon>
        <taxon>Decapoda</taxon>
        <taxon>Pleocyemata</taxon>
        <taxon>Caridea</taxon>
        <taxon>Atyoidea</taxon>
        <taxon>Atyidae</taxon>
        <taxon>Halocaridina</taxon>
    </lineage>
</organism>
<comment type="subcellular location">
    <subcellularLocation>
        <location evidence="1">Mitochondrion inner membrane</location>
        <topology evidence="1">Single-pass membrane protein</topology>
    </subcellularLocation>
</comment>
<dbReference type="EMBL" id="JAXCGZ010005665">
    <property type="protein sequence ID" value="KAK7081247.1"/>
    <property type="molecule type" value="Genomic_DNA"/>
</dbReference>
<dbReference type="InterPro" id="IPR033122">
    <property type="entry name" value="LETM1-like_RBD"/>
</dbReference>
<evidence type="ECO:0000259" key="9">
    <source>
        <dbReference type="PROSITE" id="PS51758"/>
    </source>
</evidence>
<evidence type="ECO:0000256" key="6">
    <source>
        <dbReference type="ARBA" id="ARBA00023136"/>
    </source>
</evidence>
<dbReference type="PANTHER" id="PTHR14009:SF13">
    <property type="entry name" value="LETM1 DOMAIN-CONTAINING PROTEIN 1"/>
    <property type="match status" value="1"/>
</dbReference>
<evidence type="ECO:0000256" key="5">
    <source>
        <dbReference type="ARBA" id="ARBA00023128"/>
    </source>
</evidence>